<keyword evidence="6" id="KW-1185">Reference proteome</keyword>
<dbReference type="Proteomes" id="UP000694382">
    <property type="component" value="Chromosome 25"/>
</dbReference>
<sequence>MGREWHTGTSAAPCAHPAPFSSAAAGAAPRGAPRHPGGGSHVPLERPPSVGHRPGRVPPAWPMAATVTRHCRDPPTLPPPLLLPSNAFAHLRRQAAALAALRPRLNDCCRHHSPLPCARRAVSGDTGGEGTRGEWGHRGGMGHCGDGDTVGRGDSVGRGTLRGWGHRRHGGTPHRGRWDCAPQWTDVLDGFCTDEFGVKTRQFHCCRRHGAARRRCFAQETPAPTWAPVPTWDPNVAWDLVSEPPFPPGEPTTTNIGNICGLRELRPGPPGPGGRSGPRVRLRVRLEREYGRCLRKGPRSPPPQWLKGLNRFCREESAVKTAQHRCCQRGGPKARGRCFAAAAPHPEYDRELHNVSLARPGPALLRSLCGPTRLFTQRWVSPEQPGGTARSLLLGVPSFLSQGIATLCATPGDAWRDPQGCCSWEEPERRRCFDNAYLSQVTLGAALAKEQ</sequence>
<reference evidence="5" key="3">
    <citation type="submission" date="2025-09" db="UniProtKB">
        <authorList>
            <consortium name="Ensembl"/>
        </authorList>
    </citation>
    <scope>IDENTIFICATION</scope>
</reference>
<keyword evidence="2" id="KW-0964">Secreted</keyword>
<feature type="region of interest" description="Disordered" evidence="4">
    <location>
        <begin position="1"/>
        <end position="60"/>
    </location>
</feature>
<feature type="compositionally biased region" description="Basic residues" evidence="4">
    <location>
        <begin position="164"/>
        <end position="175"/>
    </location>
</feature>
<dbReference type="Pfam" id="PF05782">
    <property type="entry name" value="ECM1"/>
    <property type="match status" value="1"/>
</dbReference>
<dbReference type="GO" id="GO:0030500">
    <property type="term" value="P:regulation of bone mineralization"/>
    <property type="evidence" value="ECO:0007669"/>
    <property type="project" value="TreeGrafter"/>
</dbReference>
<dbReference type="InterPro" id="IPR008605">
    <property type="entry name" value="ECM1"/>
</dbReference>
<evidence type="ECO:0000313" key="6">
    <source>
        <dbReference type="Proteomes" id="UP000694382"/>
    </source>
</evidence>
<feature type="compositionally biased region" description="Gly residues" evidence="4">
    <location>
        <begin position="152"/>
        <end position="162"/>
    </location>
</feature>
<dbReference type="PANTHER" id="PTHR16776">
    <property type="entry name" value="EXTRACELLULAR MATRIX PROTEIN 1"/>
    <property type="match status" value="1"/>
</dbReference>
<dbReference type="GO" id="GO:0005615">
    <property type="term" value="C:extracellular space"/>
    <property type="evidence" value="ECO:0007669"/>
    <property type="project" value="InterPro"/>
</dbReference>
<evidence type="ECO:0000256" key="2">
    <source>
        <dbReference type="ARBA" id="ARBA00022525"/>
    </source>
</evidence>
<dbReference type="GO" id="GO:0007165">
    <property type="term" value="P:signal transduction"/>
    <property type="evidence" value="ECO:0007669"/>
    <property type="project" value="InterPro"/>
</dbReference>
<feature type="compositionally biased region" description="Low complexity" evidence="4">
    <location>
        <begin position="10"/>
        <end position="35"/>
    </location>
</feature>
<protein>
    <submittedName>
        <fullName evidence="5">Uncharacterized protein</fullName>
    </submittedName>
</protein>
<dbReference type="PANTHER" id="PTHR16776:SF3">
    <property type="entry name" value="EXTRACELLULAR MATRIX PROTEIN 1"/>
    <property type="match status" value="1"/>
</dbReference>
<accession>A0A8C3N793</accession>
<name>A0A8C3N793_GEOPR</name>
<dbReference type="Ensembl" id="ENSCPVT00000017626.2">
    <property type="protein sequence ID" value="ENSCPVP00000016871.2"/>
    <property type="gene ID" value="ENSCPVG00000012319.2"/>
</dbReference>
<reference evidence="5" key="2">
    <citation type="submission" date="2025-08" db="UniProtKB">
        <authorList>
            <consortium name="Ensembl"/>
        </authorList>
    </citation>
    <scope>IDENTIFICATION</scope>
</reference>
<organism evidence="5 6">
    <name type="scientific">Geospiza parvula</name>
    <name type="common">Small tree-finch</name>
    <name type="synonym">Camarhynchus parvulus</name>
    <dbReference type="NCBI Taxonomy" id="87175"/>
    <lineage>
        <taxon>Eukaryota</taxon>
        <taxon>Metazoa</taxon>
        <taxon>Chordata</taxon>
        <taxon>Craniata</taxon>
        <taxon>Vertebrata</taxon>
        <taxon>Euteleostomi</taxon>
        <taxon>Archelosauria</taxon>
        <taxon>Archosauria</taxon>
        <taxon>Dinosauria</taxon>
        <taxon>Saurischia</taxon>
        <taxon>Theropoda</taxon>
        <taxon>Coelurosauria</taxon>
        <taxon>Aves</taxon>
        <taxon>Neognathae</taxon>
        <taxon>Neoaves</taxon>
        <taxon>Telluraves</taxon>
        <taxon>Australaves</taxon>
        <taxon>Passeriformes</taxon>
        <taxon>Thraupidae</taxon>
        <taxon>Camarhynchus</taxon>
    </lineage>
</organism>
<evidence type="ECO:0000313" key="5">
    <source>
        <dbReference type="Ensembl" id="ENSCPVP00000016871.2"/>
    </source>
</evidence>
<accession>A0A8U8BP97</accession>
<dbReference type="Gene3D" id="1.10.246.10">
    <property type="match status" value="2"/>
</dbReference>
<evidence type="ECO:0000256" key="3">
    <source>
        <dbReference type="ARBA" id="ARBA00022737"/>
    </source>
</evidence>
<evidence type="ECO:0000256" key="1">
    <source>
        <dbReference type="ARBA" id="ARBA00004613"/>
    </source>
</evidence>
<feature type="region of interest" description="Disordered" evidence="4">
    <location>
        <begin position="121"/>
        <end position="175"/>
    </location>
</feature>
<evidence type="ECO:0000256" key="4">
    <source>
        <dbReference type="SAM" id="MobiDB-lite"/>
    </source>
</evidence>
<comment type="subcellular location">
    <subcellularLocation>
        <location evidence="1">Secreted</location>
    </subcellularLocation>
</comment>
<proteinExistence type="predicted"/>
<reference evidence="5" key="1">
    <citation type="submission" date="2020-02" db="EMBL/GenBank/DDBJ databases">
        <authorList>
            <person name="Enbody D E."/>
            <person name="Pettersson E M."/>
        </authorList>
    </citation>
    <scope>NUCLEOTIDE SEQUENCE [LARGE SCALE GENOMIC DNA]</scope>
</reference>
<dbReference type="InterPro" id="IPR020858">
    <property type="entry name" value="Serum_albumin-like"/>
</dbReference>
<keyword evidence="3" id="KW-0677">Repeat</keyword>
<dbReference type="AlphaFoldDB" id="A0A8C3N793"/>
<dbReference type="SUPFAM" id="SSF48552">
    <property type="entry name" value="Serum albumin-like"/>
    <property type="match status" value="2"/>
</dbReference>